<accession>A0ABY3CG73</accession>
<dbReference type="InterPro" id="IPR007712">
    <property type="entry name" value="RelE/ParE_toxin"/>
</dbReference>
<evidence type="ECO:0000256" key="1">
    <source>
        <dbReference type="ARBA" id="ARBA00022649"/>
    </source>
</evidence>
<dbReference type="EMBL" id="RYFG02000009">
    <property type="protein sequence ID" value="TRX02905.1"/>
    <property type="molecule type" value="Genomic_DNA"/>
</dbReference>
<proteinExistence type="predicted"/>
<dbReference type="Gene3D" id="3.30.2310.20">
    <property type="entry name" value="RelE-like"/>
    <property type="match status" value="1"/>
</dbReference>
<reference evidence="2 3" key="1">
    <citation type="journal article" date="2019" name="Antonie Van Leeuwenhoek">
        <title>Description of 'Ca. Methylobacter oryzae' KRF1, a novel species from the environmentally important Methylobacter clade 2.</title>
        <authorList>
            <person name="Khatri K."/>
            <person name="Mohite J.A."/>
            <person name="Pandit P.S."/>
            <person name="Bahulikar R."/>
            <person name="Rahalkar M.C."/>
        </authorList>
    </citation>
    <scope>NUCLEOTIDE SEQUENCE [LARGE SCALE GENOMIC DNA]</scope>
    <source>
        <strain evidence="2 3">KRF1</strain>
    </source>
</reference>
<protein>
    <submittedName>
        <fullName evidence="2">Type II toxin-antitoxin system RelE/ParE family toxin</fullName>
    </submittedName>
</protein>
<evidence type="ECO:0000313" key="2">
    <source>
        <dbReference type="EMBL" id="TRX02905.1"/>
    </source>
</evidence>
<keyword evidence="3" id="KW-1185">Reference proteome</keyword>
<dbReference type="Proteomes" id="UP000733744">
    <property type="component" value="Unassembled WGS sequence"/>
</dbReference>
<name>A0ABY3CG73_9GAMM</name>
<gene>
    <name evidence="2" type="ORF">EKO24_001060</name>
</gene>
<dbReference type="InterPro" id="IPR035093">
    <property type="entry name" value="RelE/ParE_toxin_dom_sf"/>
</dbReference>
<sequence>MNNSNAAKAQFTQPVDSMPSLKKRFTTRIMARMSVPMLQDEPSIILSPQAEEDFADILQYTLERWGEQQLYNYRAVLDKVLLTIRQNPQIGHQRPEISQDHRSFPAGQHVIFYRAEQRVVYVSRILHERMDIKSAF</sequence>
<comment type="caution">
    <text evidence="2">The sequence shown here is derived from an EMBL/GenBank/DDBJ whole genome shotgun (WGS) entry which is preliminary data.</text>
</comment>
<dbReference type="Pfam" id="PF05016">
    <property type="entry name" value="ParE_toxin"/>
    <property type="match status" value="1"/>
</dbReference>
<organism evidence="2 3">
    <name type="scientific">Candidatus Methylobacter oryzae</name>
    <dbReference type="NCBI Taxonomy" id="2497749"/>
    <lineage>
        <taxon>Bacteria</taxon>
        <taxon>Pseudomonadati</taxon>
        <taxon>Pseudomonadota</taxon>
        <taxon>Gammaproteobacteria</taxon>
        <taxon>Methylococcales</taxon>
        <taxon>Methylococcaceae</taxon>
        <taxon>Methylobacter</taxon>
    </lineage>
</organism>
<keyword evidence="1" id="KW-1277">Toxin-antitoxin system</keyword>
<evidence type="ECO:0000313" key="3">
    <source>
        <dbReference type="Proteomes" id="UP000733744"/>
    </source>
</evidence>